<dbReference type="Pfam" id="PF02028">
    <property type="entry name" value="BCCT"/>
    <property type="match status" value="1"/>
</dbReference>
<evidence type="ECO:0000256" key="3">
    <source>
        <dbReference type="ARBA" id="ARBA00022448"/>
    </source>
</evidence>
<feature type="transmembrane region" description="Helical" evidence="8">
    <location>
        <begin position="467"/>
        <end position="491"/>
    </location>
</feature>
<dbReference type="GO" id="GO:0005886">
    <property type="term" value="C:plasma membrane"/>
    <property type="evidence" value="ECO:0007669"/>
    <property type="project" value="UniProtKB-SubCell"/>
</dbReference>
<feature type="transmembrane region" description="Helical" evidence="8">
    <location>
        <begin position="339"/>
        <end position="365"/>
    </location>
</feature>
<feature type="transmembrane region" description="Helical" evidence="8">
    <location>
        <begin position="85"/>
        <end position="108"/>
    </location>
</feature>
<keyword evidence="6 8" id="KW-1133">Transmembrane helix</keyword>
<sequence length="494" mass="56151">MPKVWNYCKNNLLLLLAVAIVGLLSLFIFLNPENFYASIVTWSIEVRDYFGSFYLWLGLLTFIFLLLIALLPIGKRRLGGKTPEYKTASWLAMLYSAGMGAGILLRAVQEPLFMYQNPPIVSKDPNSIIALEYTFYQWGFTAWAFYVFFALIIGYYLFIKKKTVLLSNVFPQYQNSNIIKVVDLLTVLTTVIGIVAAIGLGAQQIDGGITYLFKPEKNYYFAYLFTFIVFLFGFFSVYRGIHKGIQKISNLNIAVTSLLFLFVLLQNDLLLTFKNFGTATYKYILDFFPLSLALGNYNPGEKFLTDWTYYYWAFWLAWAPFTGIFIARISRGRTIRQMIFGAILLPSLGSFLWFSVFGTSAFQIVEEMGNYQGEMNNVFTSIFVFLENYPFAGISSLVTIALLVGFLITSVDSAIYVMSMFTDKGKQNPKNSHRLIWAIVLFTFTEAILLLGSFNPAVDVLTAMQKLLIITSPPFAFLTVMIGISFVRNLLVRE</sequence>
<dbReference type="Proteomes" id="UP000317169">
    <property type="component" value="Unassembled WGS sequence"/>
</dbReference>
<reference evidence="9 10" key="1">
    <citation type="submission" date="2019-06" db="EMBL/GenBank/DDBJ databases">
        <title>Flavibacter putida gen. nov., sp. nov., a novel marine bacterium of the family Flavobacteriaceae isolated from coastal seawater.</title>
        <authorList>
            <person name="Feng X."/>
        </authorList>
    </citation>
    <scope>NUCLEOTIDE SEQUENCE [LARGE SCALE GENOMIC DNA]</scope>
    <source>
        <strain evidence="9 10">PLHSN227</strain>
    </source>
</reference>
<feature type="transmembrane region" description="Helical" evidence="8">
    <location>
        <begin position="220"/>
        <end position="241"/>
    </location>
</feature>
<evidence type="ECO:0000256" key="4">
    <source>
        <dbReference type="ARBA" id="ARBA00022475"/>
    </source>
</evidence>
<feature type="transmembrane region" description="Helical" evidence="8">
    <location>
        <begin position="309"/>
        <end position="327"/>
    </location>
</feature>
<comment type="similarity">
    <text evidence="2">Belongs to the BCCT transporter (TC 2.A.15) family.</text>
</comment>
<dbReference type="AlphaFoldDB" id="A0A507ZEF4"/>
<evidence type="ECO:0000256" key="6">
    <source>
        <dbReference type="ARBA" id="ARBA00022989"/>
    </source>
</evidence>
<keyword evidence="5 8" id="KW-0812">Transmembrane</keyword>
<feature type="transmembrane region" description="Helical" evidence="8">
    <location>
        <begin position="435"/>
        <end position="455"/>
    </location>
</feature>
<dbReference type="GO" id="GO:0022857">
    <property type="term" value="F:transmembrane transporter activity"/>
    <property type="evidence" value="ECO:0007669"/>
    <property type="project" value="InterPro"/>
</dbReference>
<comment type="caution">
    <text evidence="9">The sequence shown here is derived from an EMBL/GenBank/DDBJ whole genome shotgun (WGS) entry which is preliminary data.</text>
</comment>
<evidence type="ECO:0000256" key="2">
    <source>
        <dbReference type="ARBA" id="ARBA00005658"/>
    </source>
</evidence>
<feature type="transmembrane region" description="Helical" evidence="8">
    <location>
        <begin position="135"/>
        <end position="158"/>
    </location>
</feature>
<dbReference type="PANTHER" id="PTHR30047">
    <property type="entry name" value="HIGH-AFFINITY CHOLINE TRANSPORT PROTEIN-RELATED"/>
    <property type="match status" value="1"/>
</dbReference>
<feature type="transmembrane region" description="Helical" evidence="8">
    <location>
        <begin position="248"/>
        <end position="265"/>
    </location>
</feature>
<evidence type="ECO:0000256" key="7">
    <source>
        <dbReference type="ARBA" id="ARBA00023136"/>
    </source>
</evidence>
<keyword evidence="3" id="KW-0813">Transport</keyword>
<gene>
    <name evidence="9" type="ORF">FKR84_11755</name>
</gene>
<evidence type="ECO:0000313" key="10">
    <source>
        <dbReference type="Proteomes" id="UP000317169"/>
    </source>
</evidence>
<dbReference type="PANTHER" id="PTHR30047:SF7">
    <property type="entry name" value="HIGH-AFFINITY CHOLINE TRANSPORT PROTEIN"/>
    <property type="match status" value="1"/>
</dbReference>
<comment type="subcellular location">
    <subcellularLocation>
        <location evidence="1">Cell membrane</location>
        <topology evidence="1">Multi-pass membrane protein</topology>
    </subcellularLocation>
</comment>
<keyword evidence="10" id="KW-1185">Reference proteome</keyword>
<evidence type="ECO:0000256" key="5">
    <source>
        <dbReference type="ARBA" id="ARBA00022692"/>
    </source>
</evidence>
<keyword evidence="7 8" id="KW-0472">Membrane</keyword>
<evidence type="ECO:0000256" key="8">
    <source>
        <dbReference type="SAM" id="Phobius"/>
    </source>
</evidence>
<proteinExistence type="inferred from homology"/>
<evidence type="ECO:0000256" key="1">
    <source>
        <dbReference type="ARBA" id="ARBA00004651"/>
    </source>
</evidence>
<accession>A0A507ZEF4</accession>
<feature type="transmembrane region" description="Helical" evidence="8">
    <location>
        <begin position="53"/>
        <end position="73"/>
    </location>
</feature>
<feature type="transmembrane region" description="Helical" evidence="8">
    <location>
        <begin position="178"/>
        <end position="200"/>
    </location>
</feature>
<dbReference type="InterPro" id="IPR000060">
    <property type="entry name" value="BCCT_transptr"/>
</dbReference>
<organism evidence="9 10">
    <name type="scientific">Haloflavibacter putidus</name>
    <dbReference type="NCBI Taxonomy" id="2576776"/>
    <lineage>
        <taxon>Bacteria</taxon>
        <taxon>Pseudomonadati</taxon>
        <taxon>Bacteroidota</taxon>
        <taxon>Flavobacteriia</taxon>
        <taxon>Flavobacteriales</taxon>
        <taxon>Flavobacteriaceae</taxon>
        <taxon>Haloflavibacter</taxon>
    </lineage>
</organism>
<name>A0A507ZEF4_9FLAO</name>
<keyword evidence="4" id="KW-1003">Cell membrane</keyword>
<dbReference type="RefSeq" id="WP_141422510.1">
    <property type="nucleotide sequence ID" value="NZ_VIAR01000013.1"/>
</dbReference>
<dbReference type="OrthoDB" id="9775735at2"/>
<dbReference type="EMBL" id="VIAR01000013">
    <property type="protein sequence ID" value="TQD34863.1"/>
    <property type="molecule type" value="Genomic_DNA"/>
</dbReference>
<protein>
    <submittedName>
        <fullName evidence="9">BCCT family transporter</fullName>
    </submittedName>
</protein>
<evidence type="ECO:0000313" key="9">
    <source>
        <dbReference type="EMBL" id="TQD34863.1"/>
    </source>
</evidence>
<feature type="transmembrane region" description="Helical" evidence="8">
    <location>
        <begin position="391"/>
        <end position="415"/>
    </location>
</feature>